<dbReference type="NCBIfam" id="TIGR01549">
    <property type="entry name" value="HAD-SF-IA-v1"/>
    <property type="match status" value="1"/>
</dbReference>
<sequence length="221" mass="25026">MKKYKGIIFDLDGTLLDTIEDLTDSVNDVMQLYHFPQHDTKKCKMMVGNGFRKLITRALPEERQKDEQFIDEVLAQFAKAYHKRYLNKTVPYEGILQMVNELHKNGIQTAVNSNKRSDYTEALVNKFFAQTPMVAVYGERESKGIPKKPDPAAALEIADKMKLSPAEILYIGDSETDMKTGQNAGMDTIGVAWGFRGAEELKANHATYIAENPEDILKYIL</sequence>
<evidence type="ECO:0000313" key="2">
    <source>
        <dbReference type="Proteomes" id="UP001482154"/>
    </source>
</evidence>
<organism evidence="1 2">
    <name type="scientific">Anaerostipes amylophilus</name>
    <dbReference type="NCBI Taxonomy" id="2981779"/>
    <lineage>
        <taxon>Bacteria</taxon>
        <taxon>Bacillati</taxon>
        <taxon>Bacillota</taxon>
        <taxon>Clostridia</taxon>
        <taxon>Lachnospirales</taxon>
        <taxon>Lachnospiraceae</taxon>
        <taxon>Anaerostipes</taxon>
    </lineage>
</organism>
<dbReference type="SUPFAM" id="SSF56784">
    <property type="entry name" value="HAD-like"/>
    <property type="match status" value="1"/>
</dbReference>
<dbReference type="SFLD" id="SFLDG01129">
    <property type="entry name" value="C1.5:_HAD__Beta-PGM__Phosphata"/>
    <property type="match status" value="1"/>
</dbReference>
<dbReference type="GO" id="GO:0016787">
    <property type="term" value="F:hydrolase activity"/>
    <property type="evidence" value="ECO:0007669"/>
    <property type="project" value="UniProtKB-KW"/>
</dbReference>
<proteinExistence type="predicted"/>
<protein>
    <submittedName>
        <fullName evidence="1">HAD family hydrolase</fullName>
        <ecNumber evidence="1">3.-.-.-</ecNumber>
    </submittedName>
</protein>
<dbReference type="InterPro" id="IPR050155">
    <property type="entry name" value="HAD-like_hydrolase_sf"/>
</dbReference>
<dbReference type="Gene3D" id="3.40.50.1000">
    <property type="entry name" value="HAD superfamily/HAD-like"/>
    <property type="match status" value="1"/>
</dbReference>
<dbReference type="Proteomes" id="UP001482154">
    <property type="component" value="Unassembled WGS sequence"/>
</dbReference>
<dbReference type="SFLD" id="SFLDG01135">
    <property type="entry name" value="C1.5.6:_HAD__Beta-PGM__Phospha"/>
    <property type="match status" value="1"/>
</dbReference>
<dbReference type="InterPro" id="IPR036412">
    <property type="entry name" value="HAD-like_sf"/>
</dbReference>
<dbReference type="EC" id="3.-.-.-" evidence="1"/>
<dbReference type="InterPro" id="IPR023214">
    <property type="entry name" value="HAD_sf"/>
</dbReference>
<dbReference type="PANTHER" id="PTHR43434">
    <property type="entry name" value="PHOSPHOGLYCOLATE PHOSPHATASE"/>
    <property type="match status" value="1"/>
</dbReference>
<reference evidence="1 2" key="1">
    <citation type="submission" date="2024-04" db="EMBL/GenBank/DDBJ databases">
        <title>Human intestinal bacterial collection.</title>
        <authorList>
            <person name="Pauvert C."/>
            <person name="Hitch T.C.A."/>
            <person name="Clavel T."/>
        </authorList>
    </citation>
    <scope>NUCLEOTIDE SEQUENCE [LARGE SCALE GENOMIC DNA]</scope>
    <source>
        <strain evidence="1 2">CLA-AA-H249</strain>
    </source>
</reference>
<keyword evidence="2" id="KW-1185">Reference proteome</keyword>
<evidence type="ECO:0000313" key="1">
    <source>
        <dbReference type="EMBL" id="MEQ2711904.1"/>
    </source>
</evidence>
<dbReference type="Pfam" id="PF13419">
    <property type="entry name" value="HAD_2"/>
    <property type="match status" value="1"/>
</dbReference>
<dbReference type="PANTHER" id="PTHR43434:SF1">
    <property type="entry name" value="PHOSPHOGLYCOLATE PHOSPHATASE"/>
    <property type="match status" value="1"/>
</dbReference>
<dbReference type="Gene3D" id="1.10.150.240">
    <property type="entry name" value="Putative phosphatase, domain 2"/>
    <property type="match status" value="1"/>
</dbReference>
<dbReference type="SFLD" id="SFLDS00003">
    <property type="entry name" value="Haloacid_Dehalogenase"/>
    <property type="match status" value="1"/>
</dbReference>
<dbReference type="InterPro" id="IPR041492">
    <property type="entry name" value="HAD_2"/>
</dbReference>
<dbReference type="NCBIfam" id="TIGR01662">
    <property type="entry name" value="HAD-SF-IIIA"/>
    <property type="match status" value="1"/>
</dbReference>
<dbReference type="InterPro" id="IPR006439">
    <property type="entry name" value="HAD-SF_hydro_IA"/>
</dbReference>
<dbReference type="NCBIfam" id="TIGR01509">
    <property type="entry name" value="HAD-SF-IA-v3"/>
    <property type="match status" value="1"/>
</dbReference>
<dbReference type="EMBL" id="JBBNIN010000023">
    <property type="protein sequence ID" value="MEQ2711904.1"/>
    <property type="molecule type" value="Genomic_DNA"/>
</dbReference>
<gene>
    <name evidence="1" type="ORF">AAAU51_12125</name>
</gene>
<dbReference type="RefSeq" id="WP_215719634.1">
    <property type="nucleotide sequence ID" value="NZ_JBBNIN010000023.1"/>
</dbReference>
<dbReference type="PRINTS" id="PR00413">
    <property type="entry name" value="HADHALOGNASE"/>
</dbReference>
<accession>A0ABV1IXE8</accession>
<dbReference type="InterPro" id="IPR023198">
    <property type="entry name" value="PGP-like_dom2"/>
</dbReference>
<dbReference type="InterPro" id="IPR006549">
    <property type="entry name" value="HAD-SF_hydro_IIIA"/>
</dbReference>
<comment type="caution">
    <text evidence="1">The sequence shown here is derived from an EMBL/GenBank/DDBJ whole genome shotgun (WGS) entry which is preliminary data.</text>
</comment>
<keyword evidence="1" id="KW-0378">Hydrolase</keyword>
<name>A0ABV1IXE8_9FIRM</name>